<gene>
    <name evidence="8" type="ORF">AVDCRST_MAG12-3193</name>
</gene>
<evidence type="ECO:0008006" key="9">
    <source>
        <dbReference type="Google" id="ProtNLM"/>
    </source>
</evidence>
<evidence type="ECO:0000256" key="5">
    <source>
        <dbReference type="ARBA" id="ARBA00022989"/>
    </source>
</evidence>
<dbReference type="InterPro" id="IPR036259">
    <property type="entry name" value="MFS_trans_sf"/>
</dbReference>
<reference evidence="8" key="1">
    <citation type="submission" date="2020-02" db="EMBL/GenBank/DDBJ databases">
        <authorList>
            <person name="Meier V. D."/>
        </authorList>
    </citation>
    <scope>NUCLEOTIDE SEQUENCE</scope>
    <source>
        <strain evidence="8">AVDCRST_MAG12</strain>
    </source>
</reference>
<evidence type="ECO:0000256" key="1">
    <source>
        <dbReference type="ARBA" id="ARBA00004651"/>
    </source>
</evidence>
<feature type="transmembrane region" description="Helical" evidence="7">
    <location>
        <begin position="278"/>
        <end position="297"/>
    </location>
</feature>
<proteinExistence type="predicted"/>
<dbReference type="InterPro" id="IPR011701">
    <property type="entry name" value="MFS"/>
</dbReference>
<keyword evidence="4 7" id="KW-0812">Transmembrane</keyword>
<protein>
    <recommendedName>
        <fullName evidence="9">Major facilitator superfamily (MFS) profile domain-containing protein</fullName>
    </recommendedName>
</protein>
<evidence type="ECO:0000256" key="7">
    <source>
        <dbReference type="SAM" id="Phobius"/>
    </source>
</evidence>
<name>A0A6J4T0R0_9ACTN</name>
<dbReference type="EMBL" id="CADCVK010000445">
    <property type="protein sequence ID" value="CAA9510495.1"/>
    <property type="molecule type" value="Genomic_DNA"/>
</dbReference>
<dbReference type="Gene3D" id="1.20.1250.20">
    <property type="entry name" value="MFS general substrate transporter like domains"/>
    <property type="match status" value="1"/>
</dbReference>
<keyword evidence="2" id="KW-0813">Transport</keyword>
<feature type="transmembrane region" description="Helical" evidence="7">
    <location>
        <begin position="244"/>
        <end position="266"/>
    </location>
</feature>
<dbReference type="GO" id="GO:0022857">
    <property type="term" value="F:transmembrane transporter activity"/>
    <property type="evidence" value="ECO:0007669"/>
    <property type="project" value="InterPro"/>
</dbReference>
<organism evidence="8">
    <name type="scientific">uncultured Rubrobacteraceae bacterium</name>
    <dbReference type="NCBI Taxonomy" id="349277"/>
    <lineage>
        <taxon>Bacteria</taxon>
        <taxon>Bacillati</taxon>
        <taxon>Actinomycetota</taxon>
        <taxon>Rubrobacteria</taxon>
        <taxon>Rubrobacterales</taxon>
        <taxon>Rubrobacteraceae</taxon>
        <taxon>environmental samples</taxon>
    </lineage>
</organism>
<dbReference type="GO" id="GO:0005886">
    <property type="term" value="C:plasma membrane"/>
    <property type="evidence" value="ECO:0007669"/>
    <property type="project" value="UniProtKB-SubCell"/>
</dbReference>
<sequence length="333" mass="33282">GVAAAAGAGRALLLACMAALVFADATRVWHVFVLAGCLSALDALYYPASMALVPRLAKPEDLEAANGLTQGAEQVSSILGPALAGSLVATLGLGASFAVKALLFCVSTVIFLTLIRAHALPLSASTAAAEDAHDGSTLAALVEGVRYAWGDPVIRAIMLILVGINLAMVGPLYVGGAILAETRLGGAGAFGTLVAGAGVGALLGALGAGSLGRIRRRGLIELSLTAALGVFVGAFAFAPNLLVAGSLAMAVGAAASFLAVVNISWLQERSEPDVTGRVMSLAMLSTMALDPISYLAAGAFVGLNLTVVFLAAGALLILTALLGATSRTMRTAD</sequence>
<keyword evidence="5 7" id="KW-1133">Transmembrane helix</keyword>
<keyword evidence="6 7" id="KW-0472">Membrane</keyword>
<evidence type="ECO:0000256" key="6">
    <source>
        <dbReference type="ARBA" id="ARBA00023136"/>
    </source>
</evidence>
<evidence type="ECO:0000256" key="4">
    <source>
        <dbReference type="ARBA" id="ARBA00022692"/>
    </source>
</evidence>
<feature type="transmembrane region" description="Helical" evidence="7">
    <location>
        <begin position="303"/>
        <end position="324"/>
    </location>
</feature>
<dbReference type="PANTHER" id="PTHR23513">
    <property type="entry name" value="INTEGRAL MEMBRANE EFFLUX PROTEIN-RELATED"/>
    <property type="match status" value="1"/>
</dbReference>
<feature type="transmembrane region" description="Helical" evidence="7">
    <location>
        <begin position="97"/>
        <end position="115"/>
    </location>
</feature>
<accession>A0A6J4T0R0</accession>
<dbReference type="PANTHER" id="PTHR23513:SF9">
    <property type="entry name" value="ENTEROBACTIN EXPORTER ENTS"/>
    <property type="match status" value="1"/>
</dbReference>
<evidence type="ECO:0000256" key="3">
    <source>
        <dbReference type="ARBA" id="ARBA00022475"/>
    </source>
</evidence>
<dbReference type="Pfam" id="PF07690">
    <property type="entry name" value="MFS_1"/>
    <property type="match status" value="1"/>
</dbReference>
<feature type="non-terminal residue" evidence="8">
    <location>
        <position position="1"/>
    </location>
</feature>
<feature type="transmembrane region" description="Helical" evidence="7">
    <location>
        <begin position="33"/>
        <end position="53"/>
    </location>
</feature>
<dbReference type="SUPFAM" id="SSF103473">
    <property type="entry name" value="MFS general substrate transporter"/>
    <property type="match status" value="1"/>
</dbReference>
<evidence type="ECO:0000313" key="8">
    <source>
        <dbReference type="EMBL" id="CAA9510495.1"/>
    </source>
</evidence>
<feature type="transmembrane region" description="Helical" evidence="7">
    <location>
        <begin position="218"/>
        <end position="238"/>
    </location>
</feature>
<comment type="subcellular location">
    <subcellularLocation>
        <location evidence="1">Cell membrane</location>
        <topology evidence="1">Multi-pass membrane protein</topology>
    </subcellularLocation>
</comment>
<keyword evidence="3" id="KW-1003">Cell membrane</keyword>
<feature type="transmembrane region" description="Helical" evidence="7">
    <location>
        <begin position="186"/>
        <end position="206"/>
    </location>
</feature>
<evidence type="ECO:0000256" key="2">
    <source>
        <dbReference type="ARBA" id="ARBA00022448"/>
    </source>
</evidence>
<feature type="transmembrane region" description="Helical" evidence="7">
    <location>
        <begin position="156"/>
        <end position="180"/>
    </location>
</feature>
<dbReference type="AlphaFoldDB" id="A0A6J4T0R0"/>